<comment type="subcellular location">
    <subcellularLocation>
        <location evidence="1">Membrane</location>
        <topology evidence="1">Multi-pass membrane protein</topology>
    </subcellularLocation>
</comment>
<dbReference type="SUPFAM" id="SSF47473">
    <property type="entry name" value="EF-hand"/>
    <property type="match status" value="1"/>
</dbReference>
<dbReference type="InterPro" id="IPR043203">
    <property type="entry name" value="VGCC_Ca_Na"/>
</dbReference>
<feature type="compositionally biased region" description="Basic and acidic residues" evidence="6">
    <location>
        <begin position="136"/>
        <end position="148"/>
    </location>
</feature>
<feature type="region of interest" description="Disordered" evidence="6">
    <location>
        <begin position="119"/>
        <end position="152"/>
    </location>
</feature>
<dbReference type="PANTHER" id="PTHR10037:SF62">
    <property type="entry name" value="SODIUM CHANNEL PROTEIN 60E"/>
    <property type="match status" value="1"/>
</dbReference>
<keyword evidence="5" id="KW-0472">Membrane</keyword>
<dbReference type="Pfam" id="PF13499">
    <property type="entry name" value="EF-hand_7"/>
    <property type="match status" value="1"/>
</dbReference>
<evidence type="ECO:0000259" key="7">
    <source>
        <dbReference type="PROSITE" id="PS50222"/>
    </source>
</evidence>
<reference evidence="8 9" key="1">
    <citation type="submission" date="2016-02" db="EMBL/GenBank/DDBJ databases">
        <title>Genome analysis of coral dinoflagellate symbionts highlights evolutionary adaptations to a symbiotic lifestyle.</title>
        <authorList>
            <person name="Aranda M."/>
            <person name="Li Y."/>
            <person name="Liew Y.J."/>
            <person name="Baumgarten S."/>
            <person name="Simakov O."/>
            <person name="Wilson M."/>
            <person name="Piel J."/>
            <person name="Ashoor H."/>
            <person name="Bougouffa S."/>
            <person name="Bajic V.B."/>
            <person name="Ryu T."/>
            <person name="Ravasi T."/>
            <person name="Bayer T."/>
            <person name="Micklem G."/>
            <person name="Kim H."/>
            <person name="Bhak J."/>
            <person name="Lajeunesse T.C."/>
            <person name="Voolstra C.R."/>
        </authorList>
    </citation>
    <scope>NUCLEOTIDE SEQUENCE [LARGE SCALE GENOMIC DNA]</scope>
    <source>
        <strain evidence="8 9">CCMP2467</strain>
    </source>
</reference>
<dbReference type="OMA" id="PSECKIT"/>
<dbReference type="AlphaFoldDB" id="A0A1Q9CP60"/>
<dbReference type="SMART" id="SM00054">
    <property type="entry name" value="EFh"/>
    <property type="match status" value="2"/>
</dbReference>
<dbReference type="OrthoDB" id="423894at2759"/>
<keyword evidence="8" id="KW-0407">Ion channel</keyword>
<evidence type="ECO:0000256" key="6">
    <source>
        <dbReference type="SAM" id="MobiDB-lite"/>
    </source>
</evidence>
<dbReference type="Gene3D" id="1.10.287.70">
    <property type="match status" value="1"/>
</dbReference>
<keyword evidence="4" id="KW-1133">Transmembrane helix</keyword>
<dbReference type="SUPFAM" id="SSF81324">
    <property type="entry name" value="Voltage-gated potassium channels"/>
    <property type="match status" value="1"/>
</dbReference>
<feature type="region of interest" description="Disordered" evidence="6">
    <location>
        <begin position="1"/>
        <end position="20"/>
    </location>
</feature>
<dbReference type="InterPro" id="IPR018247">
    <property type="entry name" value="EF_Hand_1_Ca_BS"/>
</dbReference>
<keyword evidence="2" id="KW-0812">Transmembrane</keyword>
<dbReference type="CDD" id="cd00051">
    <property type="entry name" value="EFh"/>
    <property type="match status" value="1"/>
</dbReference>
<evidence type="ECO:0000313" key="8">
    <source>
        <dbReference type="EMBL" id="OLP84704.1"/>
    </source>
</evidence>
<evidence type="ECO:0000256" key="4">
    <source>
        <dbReference type="ARBA" id="ARBA00022989"/>
    </source>
</evidence>
<comment type="caution">
    <text evidence="8">The sequence shown here is derived from an EMBL/GenBank/DDBJ whole genome shotgun (WGS) entry which is preliminary data.</text>
</comment>
<name>A0A1Q9CP60_SYMMI</name>
<feature type="compositionally biased region" description="Polar residues" evidence="6">
    <location>
        <begin position="1"/>
        <end position="16"/>
    </location>
</feature>
<accession>A0A1Q9CP60</accession>
<dbReference type="InterPro" id="IPR027359">
    <property type="entry name" value="Volt_channel_dom_sf"/>
</dbReference>
<dbReference type="GO" id="GO:0005248">
    <property type="term" value="F:voltage-gated sodium channel activity"/>
    <property type="evidence" value="ECO:0007669"/>
    <property type="project" value="TreeGrafter"/>
</dbReference>
<dbReference type="GO" id="GO:0005509">
    <property type="term" value="F:calcium ion binding"/>
    <property type="evidence" value="ECO:0007669"/>
    <property type="project" value="InterPro"/>
</dbReference>
<dbReference type="PANTHER" id="PTHR10037">
    <property type="entry name" value="VOLTAGE-GATED CATION CHANNEL CALCIUM AND SODIUM"/>
    <property type="match status" value="1"/>
</dbReference>
<feature type="compositionally biased region" description="Polar residues" evidence="6">
    <location>
        <begin position="121"/>
        <end position="135"/>
    </location>
</feature>
<dbReference type="InterPro" id="IPR005821">
    <property type="entry name" value="Ion_trans_dom"/>
</dbReference>
<dbReference type="EMBL" id="LSRX01001023">
    <property type="protein sequence ID" value="OLP84704.1"/>
    <property type="molecule type" value="Genomic_DNA"/>
</dbReference>
<dbReference type="Gene3D" id="1.10.238.10">
    <property type="entry name" value="EF-hand"/>
    <property type="match status" value="1"/>
</dbReference>
<dbReference type="Gene3D" id="1.20.120.350">
    <property type="entry name" value="Voltage-gated potassium channels. Chain C"/>
    <property type="match status" value="1"/>
</dbReference>
<protein>
    <submittedName>
        <fullName evidence="8">Sodium channel protein type 9 subunit alpha</fullName>
    </submittedName>
</protein>
<organism evidence="8 9">
    <name type="scientific">Symbiodinium microadriaticum</name>
    <name type="common">Dinoflagellate</name>
    <name type="synonym">Zooxanthella microadriatica</name>
    <dbReference type="NCBI Taxonomy" id="2951"/>
    <lineage>
        <taxon>Eukaryota</taxon>
        <taxon>Sar</taxon>
        <taxon>Alveolata</taxon>
        <taxon>Dinophyceae</taxon>
        <taxon>Suessiales</taxon>
        <taxon>Symbiodiniaceae</taxon>
        <taxon>Symbiodinium</taxon>
    </lineage>
</organism>
<keyword evidence="9" id="KW-1185">Reference proteome</keyword>
<proteinExistence type="predicted"/>
<evidence type="ECO:0000313" key="9">
    <source>
        <dbReference type="Proteomes" id="UP000186817"/>
    </source>
</evidence>
<dbReference type="InterPro" id="IPR002048">
    <property type="entry name" value="EF_hand_dom"/>
</dbReference>
<dbReference type="Proteomes" id="UP000186817">
    <property type="component" value="Unassembled WGS sequence"/>
</dbReference>
<feature type="domain" description="EF-hand" evidence="7">
    <location>
        <begin position="470"/>
        <end position="505"/>
    </location>
</feature>
<evidence type="ECO:0000256" key="2">
    <source>
        <dbReference type="ARBA" id="ARBA00022692"/>
    </source>
</evidence>
<keyword evidence="8" id="KW-0406">Ion transport</keyword>
<gene>
    <name evidence="8" type="primary">SCN9A</name>
    <name evidence="8" type="ORF">AK812_SmicGene34396</name>
</gene>
<evidence type="ECO:0000256" key="3">
    <source>
        <dbReference type="ARBA" id="ARBA00022837"/>
    </source>
</evidence>
<evidence type="ECO:0000256" key="1">
    <source>
        <dbReference type="ARBA" id="ARBA00004141"/>
    </source>
</evidence>
<sequence length="562" mass="64313">MSESLATTRVSASMGPSSGHVIEDDAARGLGRAIANSMDPFEELLRQLRMFHQGEVQRLRDEVLSLQSQRLQTDMQAPSFLQKQTDAEVIEMAEAVAESQGMNNHEEKECDNELPTCLDSAASNPQQRTRSFADSNNHENEKGWELGKSKHVSGIRAKKSASVLDQVQKKQSQSSWRWDGNFRSFLQRILRHPAIDCTMSFLIVCNAMVFAFEAQYRGFEMAEALGFKRDEISLTAHQLWPGAQDVFPVIEMFFGVIFTIEVVLRLYAERLHFFAEGWNWLDATVVVVWLFGKMWRTLPVNSQILRLGRLFRLLRMLRLVRRMKEFDALFLMTTAIRSSFMVLGWTIALLFVCQMLFALIVQQFLYGFYFDENADAAGKEAQLRVFEYFGTFTRALLSLFEMTLANWPPVCRLLMEEVSEWWMIFCLFHKLTMGFAVVGVINGVLMQETFKVAHMDDTVMVREKQRAMRTHVSKMSALFHDADTSGDGRLDIEEFKTILQHYEVKIWLAAMDLDVSDVEELFAMLDTGGDGRLSAEELVNGVSRLRGAARAMAPEMRVLEVR</sequence>
<evidence type="ECO:0000256" key="5">
    <source>
        <dbReference type="ARBA" id="ARBA00023136"/>
    </source>
</evidence>
<dbReference type="PROSITE" id="PS50222">
    <property type="entry name" value="EF_HAND_2"/>
    <property type="match status" value="2"/>
</dbReference>
<feature type="domain" description="EF-hand" evidence="7">
    <location>
        <begin position="513"/>
        <end position="548"/>
    </location>
</feature>
<dbReference type="PROSITE" id="PS00018">
    <property type="entry name" value="EF_HAND_1"/>
    <property type="match status" value="1"/>
</dbReference>
<keyword evidence="3" id="KW-0106">Calcium</keyword>
<dbReference type="Pfam" id="PF00520">
    <property type="entry name" value="Ion_trans"/>
    <property type="match status" value="1"/>
</dbReference>
<dbReference type="InterPro" id="IPR011992">
    <property type="entry name" value="EF-hand-dom_pair"/>
</dbReference>
<dbReference type="GO" id="GO:0001518">
    <property type="term" value="C:voltage-gated sodium channel complex"/>
    <property type="evidence" value="ECO:0007669"/>
    <property type="project" value="TreeGrafter"/>
</dbReference>
<keyword evidence="8" id="KW-0813">Transport</keyword>